<dbReference type="AlphaFoldDB" id="A0AA43QW82"/>
<feature type="region of interest" description="Disordered" evidence="2">
    <location>
        <begin position="1"/>
        <end position="52"/>
    </location>
</feature>
<dbReference type="EMBL" id="JAPUFD010000026">
    <property type="protein sequence ID" value="MDI1493432.1"/>
    <property type="molecule type" value="Genomic_DNA"/>
</dbReference>
<evidence type="ECO:0000313" key="3">
    <source>
        <dbReference type="EMBL" id="MDI1493432.1"/>
    </source>
</evidence>
<evidence type="ECO:0000256" key="2">
    <source>
        <dbReference type="SAM" id="MobiDB-lite"/>
    </source>
</evidence>
<evidence type="ECO:0000256" key="1">
    <source>
        <dbReference type="SAM" id="Coils"/>
    </source>
</evidence>
<organism evidence="3 4">
    <name type="scientific">Ramalina farinacea</name>
    <dbReference type="NCBI Taxonomy" id="258253"/>
    <lineage>
        <taxon>Eukaryota</taxon>
        <taxon>Fungi</taxon>
        <taxon>Dikarya</taxon>
        <taxon>Ascomycota</taxon>
        <taxon>Pezizomycotina</taxon>
        <taxon>Lecanoromycetes</taxon>
        <taxon>OSLEUM clade</taxon>
        <taxon>Lecanoromycetidae</taxon>
        <taxon>Lecanorales</taxon>
        <taxon>Lecanorineae</taxon>
        <taxon>Ramalinaceae</taxon>
        <taxon>Ramalina</taxon>
    </lineage>
</organism>
<name>A0AA43QW82_9LECA</name>
<sequence>MAANNLFPSFLDTPNSSPSANSNNSNNGPLRLSPSSLNSPQQNQSNGNGVANGLNGLPINAGQQMDVNFLYQKVLELSEVLRENRERTQGIVNGAEELATRAAANGAAPSLRDANAEVSSARIADLERRLLISESKVSTLQAEQKENTDLIGAWESEVGKLVEKVREHTFDNKQELLAQAKRYNELLQEEKDQHLQARLEKDEWHSRFMRCVAMMREAFRLRCEEEEGPVRVVSGLQNEVRALRSAMGMDKEREEDEYGWEILKDVDGLGEGGEAGLGGGGVDV</sequence>
<reference evidence="3" key="1">
    <citation type="journal article" date="2023" name="Genome Biol. Evol.">
        <title>First Whole Genome Sequence and Flow Cytometry Genome Size Data for the Lichen-Forming Fungus Ramalina farinacea (Ascomycota).</title>
        <authorList>
            <person name="Llewellyn T."/>
            <person name="Mian S."/>
            <person name="Hill R."/>
            <person name="Leitch I.J."/>
            <person name="Gaya E."/>
        </authorList>
    </citation>
    <scope>NUCLEOTIDE SEQUENCE</scope>
    <source>
        <strain evidence="3">LIQ254RAFAR</strain>
    </source>
</reference>
<accession>A0AA43QW82</accession>
<evidence type="ECO:0000313" key="4">
    <source>
        <dbReference type="Proteomes" id="UP001161017"/>
    </source>
</evidence>
<gene>
    <name evidence="3" type="ORF">OHK93_005221</name>
</gene>
<comment type="caution">
    <text evidence="3">The sequence shown here is derived from an EMBL/GenBank/DDBJ whole genome shotgun (WGS) entry which is preliminary data.</text>
</comment>
<protein>
    <submittedName>
        <fullName evidence="3">Uncharacterized protein</fullName>
    </submittedName>
</protein>
<proteinExistence type="predicted"/>
<dbReference type="PANTHER" id="PTHR39472">
    <property type="entry name" value="EXPRESSED PROTEIN"/>
    <property type="match status" value="1"/>
</dbReference>
<dbReference type="Proteomes" id="UP001161017">
    <property type="component" value="Unassembled WGS sequence"/>
</dbReference>
<keyword evidence="1" id="KW-0175">Coiled coil</keyword>
<feature type="compositionally biased region" description="Low complexity" evidence="2">
    <location>
        <begin position="14"/>
        <end position="52"/>
    </location>
</feature>
<keyword evidence="4" id="KW-1185">Reference proteome</keyword>
<feature type="coiled-coil region" evidence="1">
    <location>
        <begin position="170"/>
        <end position="200"/>
    </location>
</feature>
<dbReference type="PANTHER" id="PTHR39472:SF1">
    <property type="entry name" value="EXPRESSED PROTEIN"/>
    <property type="match status" value="1"/>
</dbReference>